<feature type="compositionally biased region" description="Basic residues" evidence="1">
    <location>
        <begin position="364"/>
        <end position="383"/>
    </location>
</feature>
<dbReference type="SMART" id="SM00530">
    <property type="entry name" value="HTH_XRE"/>
    <property type="match status" value="1"/>
</dbReference>
<evidence type="ECO:0000313" key="3">
    <source>
        <dbReference type="EMBL" id="UQX09543.1"/>
    </source>
</evidence>
<evidence type="ECO:0000256" key="1">
    <source>
        <dbReference type="SAM" id="MobiDB-lite"/>
    </source>
</evidence>
<dbReference type="Gene3D" id="1.10.260.40">
    <property type="entry name" value="lambda repressor-like DNA-binding domains"/>
    <property type="match status" value="1"/>
</dbReference>
<sequence length="510" mass="55301">MPRADPTPGELVGRYRNEKHWSRERLAGQMHRSVSWVAQIERGEIRLVDLTVIQRLAAVLGAPLQEFIEATLGPDTETARNRPYVEQLRLAIAGHPAPDSIITPVADGPACDVESLRQRTGHIWERIHASAYRDMGPAIAALISELENASRTAAKTQRPELLPLLAQTYQAAAAMLVKVGDRGAGWVAADRAIAAAEQAHDPALILAGQLRMARTLLDSSEQALARHVLTQATRRHDAIIADGDHGLISLVGSSALLLAILHARDANTEAAEQCLTVARRLAAVLSGDCNHHDTEFGPTNVAMHAVGVAVELGNGQQALDRAAHVRHPEQLSPERRARYLIDIARAHLLRARRTTGPGQSRTDRPRRTRRITTCRRTHRRHRSPQPTPTPTRPARTPTTPLRLTGSAPARPRHTSHVPTARQTLPTAAIHLAARSPQAHRPPELIHNAGGYLRAALRSLRFRPLALPSAPVATLRPASAARQPTSSPGKPCENVATTKATAMPAHTPVSP</sequence>
<organism evidence="3 4">
    <name type="scientific">Candidatus Mycobacterium methanotrophicum</name>
    <dbReference type="NCBI Taxonomy" id="2943498"/>
    <lineage>
        <taxon>Bacteria</taxon>
        <taxon>Bacillati</taxon>
        <taxon>Actinomycetota</taxon>
        <taxon>Actinomycetes</taxon>
        <taxon>Mycobacteriales</taxon>
        <taxon>Mycobacteriaceae</taxon>
        <taxon>Mycobacterium</taxon>
    </lineage>
</organism>
<feature type="domain" description="HTH cro/C1-type" evidence="2">
    <location>
        <begin position="14"/>
        <end position="67"/>
    </location>
</feature>
<keyword evidence="4" id="KW-1185">Reference proteome</keyword>
<dbReference type="CDD" id="cd00093">
    <property type="entry name" value="HTH_XRE"/>
    <property type="match status" value="1"/>
</dbReference>
<feature type="region of interest" description="Disordered" evidence="1">
    <location>
        <begin position="352"/>
        <end position="417"/>
    </location>
</feature>
<accession>A0ABY4QIB8</accession>
<protein>
    <submittedName>
        <fullName evidence="3">Helix-turn-helix domain-containing protein</fullName>
    </submittedName>
</protein>
<proteinExistence type="predicted"/>
<evidence type="ECO:0000313" key="4">
    <source>
        <dbReference type="Proteomes" id="UP001056610"/>
    </source>
</evidence>
<evidence type="ECO:0000259" key="2">
    <source>
        <dbReference type="PROSITE" id="PS50943"/>
    </source>
</evidence>
<dbReference type="InterPro" id="IPR010982">
    <property type="entry name" value="Lambda_DNA-bd_dom_sf"/>
</dbReference>
<dbReference type="Pfam" id="PF13560">
    <property type="entry name" value="HTH_31"/>
    <property type="match status" value="1"/>
</dbReference>
<dbReference type="PROSITE" id="PS50943">
    <property type="entry name" value="HTH_CROC1"/>
    <property type="match status" value="1"/>
</dbReference>
<dbReference type="RefSeq" id="WP_249762785.1">
    <property type="nucleotide sequence ID" value="NZ_CAJUXY010000084.1"/>
</dbReference>
<gene>
    <name evidence="3" type="ORF">M5I08_14275</name>
</gene>
<feature type="compositionally biased region" description="Low complexity" evidence="1">
    <location>
        <begin position="392"/>
        <end position="404"/>
    </location>
</feature>
<dbReference type="InterPro" id="IPR001387">
    <property type="entry name" value="Cro/C1-type_HTH"/>
</dbReference>
<dbReference type="Proteomes" id="UP001056610">
    <property type="component" value="Chromosome"/>
</dbReference>
<feature type="region of interest" description="Disordered" evidence="1">
    <location>
        <begin position="475"/>
        <end position="510"/>
    </location>
</feature>
<dbReference type="SUPFAM" id="SSF47413">
    <property type="entry name" value="lambda repressor-like DNA-binding domains"/>
    <property type="match status" value="1"/>
</dbReference>
<reference evidence="3" key="1">
    <citation type="submission" date="2022-05" db="EMBL/GenBank/DDBJ databases">
        <title>A methanotrophic Mycobacterium dominates a cave microbial ecosystem.</title>
        <authorList>
            <person name="Van Spanning R.J.M."/>
            <person name="Guan Q."/>
            <person name="Melkonian C."/>
            <person name="Gallant J."/>
            <person name="Polerecky L."/>
            <person name="Flot J.-F."/>
            <person name="Brandt B.W."/>
            <person name="Braster M."/>
            <person name="Iturbe Espinoza P."/>
            <person name="Aerts J."/>
            <person name="Meima-Franke M."/>
            <person name="Piersma S.R."/>
            <person name="Bunduc C."/>
            <person name="Ummels R."/>
            <person name="Pain A."/>
            <person name="Fleming E.J."/>
            <person name="van der Wel N."/>
            <person name="Gherman V.D."/>
            <person name="Sarbu S.M."/>
            <person name="Bodelier P.L.E."/>
            <person name="Bitter W."/>
        </authorList>
    </citation>
    <scope>NUCLEOTIDE SEQUENCE</scope>
    <source>
        <strain evidence="3">Sulfur Cave</strain>
    </source>
</reference>
<dbReference type="EMBL" id="CP097320">
    <property type="protein sequence ID" value="UQX09543.1"/>
    <property type="molecule type" value="Genomic_DNA"/>
</dbReference>
<name>A0ABY4QIB8_9MYCO</name>